<feature type="transmembrane region" description="Helical" evidence="4">
    <location>
        <begin position="108"/>
        <end position="132"/>
    </location>
</feature>
<name>A0A2U8W0H2_9HYPH</name>
<dbReference type="InterPro" id="IPR011701">
    <property type="entry name" value="MFS"/>
</dbReference>
<dbReference type="PANTHER" id="PTHR11360">
    <property type="entry name" value="MONOCARBOXYLATE TRANSPORTER"/>
    <property type="match status" value="1"/>
</dbReference>
<dbReference type="Proteomes" id="UP000246058">
    <property type="component" value="Chromosome"/>
</dbReference>
<evidence type="ECO:0000256" key="4">
    <source>
        <dbReference type="SAM" id="Phobius"/>
    </source>
</evidence>
<evidence type="ECO:0000313" key="7">
    <source>
        <dbReference type="Proteomes" id="UP000246058"/>
    </source>
</evidence>
<gene>
    <name evidence="6" type="ORF">DK427_20295</name>
</gene>
<dbReference type="Pfam" id="PF07690">
    <property type="entry name" value="MFS_1"/>
    <property type="match status" value="1"/>
</dbReference>
<evidence type="ECO:0000256" key="1">
    <source>
        <dbReference type="ARBA" id="ARBA00022692"/>
    </source>
</evidence>
<proteinExistence type="predicted"/>
<feature type="transmembrane region" description="Helical" evidence="4">
    <location>
        <begin position="229"/>
        <end position="249"/>
    </location>
</feature>
<dbReference type="PANTHER" id="PTHR11360:SF290">
    <property type="entry name" value="MONOCARBOXYLATE MFS PERMEASE"/>
    <property type="match status" value="1"/>
</dbReference>
<feature type="transmembrane region" description="Helical" evidence="4">
    <location>
        <begin position="295"/>
        <end position="315"/>
    </location>
</feature>
<keyword evidence="3 4" id="KW-0472">Membrane</keyword>
<dbReference type="GO" id="GO:0022857">
    <property type="term" value="F:transmembrane transporter activity"/>
    <property type="evidence" value="ECO:0007669"/>
    <property type="project" value="InterPro"/>
</dbReference>
<dbReference type="InterPro" id="IPR020846">
    <property type="entry name" value="MFS_dom"/>
</dbReference>
<keyword evidence="1 4" id="KW-0812">Transmembrane</keyword>
<dbReference type="Gene3D" id="1.20.1250.20">
    <property type="entry name" value="MFS general substrate transporter like domains"/>
    <property type="match status" value="2"/>
</dbReference>
<sequence>MGARGSGLHRAWYVAGATFLAVLATAAAVGAPSVLLAPLGREFGWDAATVSSALAIRLAVFGLASPVSGLLVDAWGVRRTACCGLALTATGLAASLAMTQAWHLVLCWGVLAGAGSGLVSLALGTAVAARWFVTRRGLVIGLFGAAATAGQMLTLPALAAVAEAQGWRGCILASCGLLALATAAMSCLVPEGPGDVGSLPYGARGIHPASSPPTAGNDRGTVAGIARSGLFWALLGSFAVCGASTSGLVQTHLVPLCADVGVGPLQAASLLAGMGALTFVGSAASGWLSDRFDAGLLLFWFYGLRGLSLLCLPFSDLSFVGLSVFAAVYGLDWIATVPPTASLVVARFGRERAARVLGWVFAGHQLGAAAAAYGAGLTRSGMGSYLPAFLAAGAFCLFAAAAILPLSSARRPSVQEPAAAALAAGERSGRHRRSTTRV</sequence>
<dbReference type="CDD" id="cd17355">
    <property type="entry name" value="MFS_YcxA_like"/>
    <property type="match status" value="1"/>
</dbReference>
<dbReference type="OrthoDB" id="146345at2"/>
<dbReference type="EMBL" id="CP029551">
    <property type="protein sequence ID" value="AWN39131.1"/>
    <property type="molecule type" value="Genomic_DNA"/>
</dbReference>
<feature type="transmembrane region" description="Helical" evidence="4">
    <location>
        <begin position="166"/>
        <end position="189"/>
    </location>
</feature>
<feature type="transmembrane region" description="Helical" evidence="4">
    <location>
        <begin position="356"/>
        <end position="373"/>
    </location>
</feature>
<evidence type="ECO:0000256" key="3">
    <source>
        <dbReference type="ARBA" id="ARBA00023136"/>
    </source>
</evidence>
<feature type="transmembrane region" description="Helical" evidence="4">
    <location>
        <begin position="12"/>
        <end position="34"/>
    </location>
</feature>
<dbReference type="InterPro" id="IPR050327">
    <property type="entry name" value="Proton-linked_MCT"/>
</dbReference>
<feature type="transmembrane region" description="Helical" evidence="4">
    <location>
        <begin position="54"/>
        <end position="75"/>
    </location>
</feature>
<evidence type="ECO:0000256" key="2">
    <source>
        <dbReference type="ARBA" id="ARBA00022989"/>
    </source>
</evidence>
<keyword evidence="2 4" id="KW-1133">Transmembrane helix</keyword>
<dbReference type="AlphaFoldDB" id="A0A2U8W0H2"/>
<feature type="transmembrane region" description="Helical" evidence="4">
    <location>
        <begin position="321"/>
        <end position="344"/>
    </location>
</feature>
<feature type="domain" description="Major facilitator superfamily (MFS) profile" evidence="5">
    <location>
        <begin position="10"/>
        <end position="411"/>
    </location>
</feature>
<reference evidence="6 7" key="1">
    <citation type="submission" date="2018-05" db="EMBL/GenBank/DDBJ databases">
        <title>Complete Genome Sequence of Methylobacterium sp. 17Sr1-43.</title>
        <authorList>
            <person name="Srinivasan S."/>
        </authorList>
    </citation>
    <scope>NUCLEOTIDE SEQUENCE [LARGE SCALE GENOMIC DNA]</scope>
    <source>
        <strain evidence="6 7">17Sr1-43</strain>
    </source>
</reference>
<organism evidence="6 7">
    <name type="scientific">Methylobacterium radiodurans</name>
    <dbReference type="NCBI Taxonomy" id="2202828"/>
    <lineage>
        <taxon>Bacteria</taxon>
        <taxon>Pseudomonadati</taxon>
        <taxon>Pseudomonadota</taxon>
        <taxon>Alphaproteobacteria</taxon>
        <taxon>Hyphomicrobiales</taxon>
        <taxon>Methylobacteriaceae</taxon>
        <taxon>Methylobacterium</taxon>
    </lineage>
</organism>
<feature type="transmembrane region" description="Helical" evidence="4">
    <location>
        <begin position="82"/>
        <end position="102"/>
    </location>
</feature>
<dbReference type="KEGG" id="meti:DK427_20295"/>
<feature type="transmembrane region" description="Helical" evidence="4">
    <location>
        <begin position="385"/>
        <end position="406"/>
    </location>
</feature>
<protein>
    <submittedName>
        <fullName evidence="6">MFS transporter</fullName>
    </submittedName>
</protein>
<keyword evidence="7" id="KW-1185">Reference proteome</keyword>
<dbReference type="PROSITE" id="PS50850">
    <property type="entry name" value="MFS"/>
    <property type="match status" value="1"/>
</dbReference>
<evidence type="ECO:0000259" key="5">
    <source>
        <dbReference type="PROSITE" id="PS50850"/>
    </source>
</evidence>
<feature type="transmembrane region" description="Helical" evidence="4">
    <location>
        <begin position="269"/>
        <end position="288"/>
    </location>
</feature>
<accession>A0A2U8W0H2</accession>
<evidence type="ECO:0000313" key="6">
    <source>
        <dbReference type="EMBL" id="AWN39131.1"/>
    </source>
</evidence>
<feature type="transmembrane region" description="Helical" evidence="4">
    <location>
        <begin position="139"/>
        <end position="160"/>
    </location>
</feature>
<dbReference type="InterPro" id="IPR036259">
    <property type="entry name" value="MFS_trans_sf"/>
</dbReference>
<dbReference type="SUPFAM" id="SSF103473">
    <property type="entry name" value="MFS general substrate transporter"/>
    <property type="match status" value="1"/>
</dbReference>